<evidence type="ECO:0000256" key="7">
    <source>
        <dbReference type="ARBA" id="ARBA00023136"/>
    </source>
</evidence>
<evidence type="ECO:0000259" key="11">
    <source>
        <dbReference type="PROSITE" id="PS50922"/>
    </source>
</evidence>
<accession>A0A0C3B902</accession>
<evidence type="ECO:0000256" key="6">
    <source>
        <dbReference type="ARBA" id="ARBA00022989"/>
    </source>
</evidence>
<feature type="transmembrane region" description="Helical" evidence="10">
    <location>
        <begin position="132"/>
        <end position="152"/>
    </location>
</feature>
<evidence type="ECO:0000256" key="4">
    <source>
        <dbReference type="ARBA" id="ARBA00022692"/>
    </source>
</evidence>
<feature type="domain" description="TLC" evidence="11">
    <location>
        <begin position="167"/>
        <end position="384"/>
    </location>
</feature>
<reference evidence="12 13" key="1">
    <citation type="submission" date="2014-04" db="EMBL/GenBank/DDBJ databases">
        <authorList>
            <consortium name="DOE Joint Genome Institute"/>
            <person name="Kuo A."/>
            <person name="Zuccaro A."/>
            <person name="Kohler A."/>
            <person name="Nagy L.G."/>
            <person name="Floudas D."/>
            <person name="Copeland A."/>
            <person name="Barry K.W."/>
            <person name="Cichocki N."/>
            <person name="Veneault-Fourrey C."/>
            <person name="LaButti K."/>
            <person name="Lindquist E.A."/>
            <person name="Lipzen A."/>
            <person name="Lundell T."/>
            <person name="Morin E."/>
            <person name="Murat C."/>
            <person name="Sun H."/>
            <person name="Tunlid A."/>
            <person name="Henrissat B."/>
            <person name="Grigoriev I.V."/>
            <person name="Hibbett D.S."/>
            <person name="Martin F."/>
            <person name="Nordberg H.P."/>
            <person name="Cantor M.N."/>
            <person name="Hua S.X."/>
        </authorList>
    </citation>
    <scope>NUCLEOTIDE SEQUENCE [LARGE SCALE GENOMIC DNA]</scope>
    <source>
        <strain evidence="12 13">MAFF 305830</strain>
    </source>
</reference>
<evidence type="ECO:0000256" key="8">
    <source>
        <dbReference type="ARBA" id="ARBA00023180"/>
    </source>
</evidence>
<dbReference type="InterPro" id="IPR006634">
    <property type="entry name" value="TLC-dom"/>
</dbReference>
<dbReference type="GO" id="GO:0005789">
    <property type="term" value="C:endoplasmic reticulum membrane"/>
    <property type="evidence" value="ECO:0007669"/>
    <property type="project" value="UniProtKB-SubCell"/>
</dbReference>
<keyword evidence="4 9" id="KW-0812">Transmembrane</keyword>
<dbReference type="GO" id="GO:0050291">
    <property type="term" value="F:sphingosine N-acyltransferase activity"/>
    <property type="evidence" value="ECO:0007669"/>
    <property type="project" value="InterPro"/>
</dbReference>
<dbReference type="Pfam" id="PF03798">
    <property type="entry name" value="TRAM_LAG1_CLN8"/>
    <property type="match status" value="1"/>
</dbReference>
<dbReference type="PANTHER" id="PTHR12560">
    <property type="entry name" value="LONGEVITY ASSURANCE FACTOR 1 LAG1"/>
    <property type="match status" value="1"/>
</dbReference>
<dbReference type="HOGENOM" id="CLU_028277_4_1_1"/>
<name>A0A0C3B902_SERVB</name>
<evidence type="ECO:0000313" key="12">
    <source>
        <dbReference type="EMBL" id="KIM33290.1"/>
    </source>
</evidence>
<dbReference type="InterPro" id="IPR016439">
    <property type="entry name" value="Lag1/Lac1-like"/>
</dbReference>
<feature type="transmembrane region" description="Helical" evidence="10">
    <location>
        <begin position="173"/>
        <end position="199"/>
    </location>
</feature>
<evidence type="ECO:0000256" key="3">
    <source>
        <dbReference type="ARBA" id="ARBA00022679"/>
    </source>
</evidence>
<dbReference type="SMART" id="SM00724">
    <property type="entry name" value="TLC"/>
    <property type="match status" value="1"/>
</dbReference>
<dbReference type="PROSITE" id="PS50922">
    <property type="entry name" value="TLC"/>
    <property type="match status" value="1"/>
</dbReference>
<keyword evidence="3" id="KW-0808">Transferase</keyword>
<dbReference type="Proteomes" id="UP000054097">
    <property type="component" value="Unassembled WGS sequence"/>
</dbReference>
<dbReference type="EMBL" id="KN824278">
    <property type="protein sequence ID" value="KIM33290.1"/>
    <property type="molecule type" value="Genomic_DNA"/>
</dbReference>
<feature type="transmembrane region" description="Helical" evidence="10">
    <location>
        <begin position="304"/>
        <end position="325"/>
    </location>
</feature>
<feature type="transmembrane region" description="Helical" evidence="10">
    <location>
        <begin position="77"/>
        <end position="94"/>
    </location>
</feature>
<feature type="transmembrane region" description="Helical" evidence="10">
    <location>
        <begin position="357"/>
        <end position="376"/>
    </location>
</feature>
<evidence type="ECO:0000256" key="2">
    <source>
        <dbReference type="ARBA" id="ARBA00009808"/>
    </source>
</evidence>
<comment type="subcellular location">
    <subcellularLocation>
        <location evidence="1">Endoplasmic reticulum membrane</location>
        <topology evidence="1">Multi-pass membrane protein</topology>
    </subcellularLocation>
</comment>
<gene>
    <name evidence="12" type="ORF">M408DRAFT_326064</name>
</gene>
<dbReference type="STRING" id="933852.A0A0C3B902"/>
<dbReference type="OrthoDB" id="3053196at2759"/>
<organism evidence="12 13">
    <name type="scientific">Serendipita vermifera MAFF 305830</name>
    <dbReference type="NCBI Taxonomy" id="933852"/>
    <lineage>
        <taxon>Eukaryota</taxon>
        <taxon>Fungi</taxon>
        <taxon>Dikarya</taxon>
        <taxon>Basidiomycota</taxon>
        <taxon>Agaricomycotina</taxon>
        <taxon>Agaricomycetes</taxon>
        <taxon>Sebacinales</taxon>
        <taxon>Serendipitaceae</taxon>
        <taxon>Serendipita</taxon>
    </lineage>
</organism>
<feature type="transmembrane region" description="Helical" evidence="10">
    <location>
        <begin position="246"/>
        <end position="265"/>
    </location>
</feature>
<evidence type="ECO:0000256" key="10">
    <source>
        <dbReference type="SAM" id="Phobius"/>
    </source>
</evidence>
<proteinExistence type="inferred from homology"/>
<keyword evidence="8" id="KW-0325">Glycoprotein</keyword>
<comment type="similarity">
    <text evidence="2">Belongs to the sphingosine N-acyltransferase family.</text>
</comment>
<keyword evidence="6 10" id="KW-1133">Transmembrane helix</keyword>
<dbReference type="GO" id="GO:0046513">
    <property type="term" value="P:ceramide biosynthetic process"/>
    <property type="evidence" value="ECO:0007669"/>
    <property type="project" value="InterPro"/>
</dbReference>
<evidence type="ECO:0000256" key="9">
    <source>
        <dbReference type="PROSITE-ProRule" id="PRU00205"/>
    </source>
</evidence>
<sequence>MSKRADHSRARSSSLKIALDEIEHDPKHHLVGALAPKRLLANVESGTSTPVPAHEVAESSFWNDLITVGWIQRPSSAAKLLVLPVLLAFNWSIAAPKHENFWLNIFLITNKRPDSPDGIPYYAKSYWDIAFVAYYIVFFSWFRETLGGYILIPLARRWGIRRPSKLDRIVEQGYAVVYFTASGSLGLWTMYAYLPTWYFRTEHAWIGYPHWEMPGTLKLYYLLQTAYWLQQFLLLLMGVEKRRRDFYELVAHHIVTLWMVIWSYLMNMTRTGNIIFLTMDWSDVFLSLSKCFNYLQMERTKSVAFAWFTAFWTYSRHYLNFWILYSHWYEFDLIDEDKRVWSPADGLWMPWWMKHQMFFALFALQLLNIFWYYLIWRILLRAVFSSTLDDDRSDDEDDEPAPKGKRD</sequence>
<keyword evidence="5" id="KW-0256">Endoplasmic reticulum</keyword>
<keyword evidence="13" id="KW-1185">Reference proteome</keyword>
<dbReference type="AlphaFoldDB" id="A0A0C3B902"/>
<keyword evidence="7 9" id="KW-0472">Membrane</keyword>
<evidence type="ECO:0000313" key="13">
    <source>
        <dbReference type="Proteomes" id="UP000054097"/>
    </source>
</evidence>
<protein>
    <recommendedName>
        <fullName evidence="11">TLC domain-containing protein</fullName>
    </recommendedName>
</protein>
<dbReference type="PANTHER" id="PTHR12560:SF11">
    <property type="entry name" value="CERAMIDE SYNTHASE LAC1-RELATED"/>
    <property type="match status" value="1"/>
</dbReference>
<reference evidence="13" key="2">
    <citation type="submission" date="2015-01" db="EMBL/GenBank/DDBJ databases">
        <title>Evolutionary Origins and Diversification of the Mycorrhizal Mutualists.</title>
        <authorList>
            <consortium name="DOE Joint Genome Institute"/>
            <consortium name="Mycorrhizal Genomics Consortium"/>
            <person name="Kohler A."/>
            <person name="Kuo A."/>
            <person name="Nagy L.G."/>
            <person name="Floudas D."/>
            <person name="Copeland A."/>
            <person name="Barry K.W."/>
            <person name="Cichocki N."/>
            <person name="Veneault-Fourrey C."/>
            <person name="LaButti K."/>
            <person name="Lindquist E.A."/>
            <person name="Lipzen A."/>
            <person name="Lundell T."/>
            <person name="Morin E."/>
            <person name="Murat C."/>
            <person name="Riley R."/>
            <person name="Ohm R."/>
            <person name="Sun H."/>
            <person name="Tunlid A."/>
            <person name="Henrissat B."/>
            <person name="Grigoriev I.V."/>
            <person name="Hibbett D.S."/>
            <person name="Martin F."/>
        </authorList>
    </citation>
    <scope>NUCLEOTIDE SEQUENCE [LARGE SCALE GENOMIC DNA]</scope>
    <source>
        <strain evidence="13">MAFF 305830</strain>
    </source>
</reference>
<evidence type="ECO:0000256" key="5">
    <source>
        <dbReference type="ARBA" id="ARBA00022824"/>
    </source>
</evidence>
<evidence type="ECO:0000256" key="1">
    <source>
        <dbReference type="ARBA" id="ARBA00004477"/>
    </source>
</evidence>